<dbReference type="PRINTS" id="PR00033">
    <property type="entry name" value="HTHASNC"/>
</dbReference>
<sequence>MLDPLALRITEALQVNGRASWRRIAEVLDEPVRTVARRGAALLEDRTVQVVGLTALAPTHLLRVQCRPDAVQSVARALAARPDTVFVYALAESAEVIAEVTSEFDALPSLLVMELDGVITHRLTPVLQYFRTVAEWRAGVLTPDEVAALELPDVPPEQTRTGLQVDDVDRAIIDALVADGRTPFETIASLAGFSQATARRRIDQLIQRGFVRIRAVVGPALLGLPVEALLWIRCAPQHAEHIGTTLARSPLVRYAAMVMGEYPVVVDVTAHDTAELRGFLTTGPWEGRVESVHSTLLLQTFKRGGVVTG</sequence>
<dbReference type="GO" id="GO:0043565">
    <property type="term" value="F:sequence-specific DNA binding"/>
    <property type="evidence" value="ECO:0007669"/>
    <property type="project" value="InterPro"/>
</dbReference>
<dbReference type="GO" id="GO:0043200">
    <property type="term" value="P:response to amino acid"/>
    <property type="evidence" value="ECO:0007669"/>
    <property type="project" value="TreeGrafter"/>
</dbReference>
<dbReference type="Gene3D" id="1.10.10.10">
    <property type="entry name" value="Winged helix-like DNA-binding domain superfamily/Winged helix DNA-binding domain"/>
    <property type="match status" value="2"/>
</dbReference>
<dbReference type="GO" id="GO:0005829">
    <property type="term" value="C:cytosol"/>
    <property type="evidence" value="ECO:0007669"/>
    <property type="project" value="TreeGrafter"/>
</dbReference>
<dbReference type="InterPro" id="IPR036390">
    <property type="entry name" value="WH_DNA-bd_sf"/>
</dbReference>
<dbReference type="InterPro" id="IPR011008">
    <property type="entry name" value="Dimeric_a/b-barrel"/>
</dbReference>
<accession>A0A1X2F0B0</accession>
<dbReference type="EMBL" id="LQQA01000030">
    <property type="protein sequence ID" value="ORX11837.1"/>
    <property type="molecule type" value="Genomic_DNA"/>
</dbReference>
<feature type="domain" description="HTH asnC-type" evidence="4">
    <location>
        <begin position="165"/>
        <end position="225"/>
    </location>
</feature>
<dbReference type="Pfam" id="PF13404">
    <property type="entry name" value="HTH_AsnC-type"/>
    <property type="match status" value="1"/>
</dbReference>
<dbReference type="SUPFAM" id="SSF46785">
    <property type="entry name" value="Winged helix' DNA-binding domain"/>
    <property type="match status" value="1"/>
</dbReference>
<name>A0A1X2F0B0_9MYCO</name>
<evidence type="ECO:0000313" key="5">
    <source>
        <dbReference type="EMBL" id="ORX11837.1"/>
    </source>
</evidence>
<dbReference type="InterPro" id="IPR019888">
    <property type="entry name" value="Tscrpt_reg_AsnC-like"/>
</dbReference>
<gene>
    <name evidence="5" type="ORF">AWC31_34890</name>
</gene>
<evidence type="ECO:0000259" key="4">
    <source>
        <dbReference type="PROSITE" id="PS50956"/>
    </source>
</evidence>
<keyword evidence="1" id="KW-0805">Transcription regulation</keyword>
<evidence type="ECO:0000313" key="6">
    <source>
        <dbReference type="Proteomes" id="UP000193964"/>
    </source>
</evidence>
<reference evidence="5 6" key="1">
    <citation type="submission" date="2016-01" db="EMBL/GenBank/DDBJ databases">
        <title>The new phylogeny of the genus Mycobacterium.</title>
        <authorList>
            <person name="Tarcisio F."/>
            <person name="Conor M."/>
            <person name="Antonella G."/>
            <person name="Elisabetta G."/>
            <person name="Giulia F.S."/>
            <person name="Sara T."/>
            <person name="Anna F."/>
            <person name="Clotilde B."/>
            <person name="Roberto B."/>
            <person name="Veronica D.S."/>
            <person name="Fabio R."/>
            <person name="Monica P."/>
            <person name="Olivier J."/>
            <person name="Enrico T."/>
            <person name="Nicola S."/>
        </authorList>
    </citation>
    <scope>NUCLEOTIDE SEQUENCE [LARGE SCALE GENOMIC DNA]</scope>
    <source>
        <strain evidence="5 6">ATCC 700010</strain>
    </source>
</reference>
<organism evidence="5 6">
    <name type="scientific">Mycolicibacterium wolinskyi</name>
    <dbReference type="NCBI Taxonomy" id="59750"/>
    <lineage>
        <taxon>Bacteria</taxon>
        <taxon>Bacillati</taxon>
        <taxon>Actinomycetota</taxon>
        <taxon>Actinomycetes</taxon>
        <taxon>Mycobacteriales</taxon>
        <taxon>Mycobacteriaceae</taxon>
        <taxon>Mycolicibacterium</taxon>
    </lineage>
</organism>
<keyword evidence="3" id="KW-0804">Transcription</keyword>
<keyword evidence="2" id="KW-0238">DNA-binding</keyword>
<dbReference type="Proteomes" id="UP000193964">
    <property type="component" value="Unassembled WGS sequence"/>
</dbReference>
<evidence type="ECO:0000256" key="3">
    <source>
        <dbReference type="ARBA" id="ARBA00023163"/>
    </source>
</evidence>
<dbReference type="InterPro" id="IPR036388">
    <property type="entry name" value="WH-like_DNA-bd_sf"/>
</dbReference>
<dbReference type="SMART" id="SM00344">
    <property type="entry name" value="HTH_ASNC"/>
    <property type="match status" value="1"/>
</dbReference>
<dbReference type="PROSITE" id="PS50956">
    <property type="entry name" value="HTH_ASNC_2"/>
    <property type="match status" value="1"/>
</dbReference>
<dbReference type="AlphaFoldDB" id="A0A1X2F0B0"/>
<dbReference type="InterPro" id="IPR000485">
    <property type="entry name" value="AsnC-type_HTH_dom"/>
</dbReference>
<dbReference type="OrthoDB" id="4050641at2"/>
<dbReference type="Gene3D" id="3.30.70.920">
    <property type="match status" value="1"/>
</dbReference>
<protein>
    <recommendedName>
        <fullName evidence="4">HTH asnC-type domain-containing protein</fullName>
    </recommendedName>
</protein>
<dbReference type="SUPFAM" id="SSF54909">
    <property type="entry name" value="Dimeric alpha+beta barrel"/>
    <property type="match status" value="1"/>
</dbReference>
<comment type="caution">
    <text evidence="5">The sequence shown here is derived from an EMBL/GenBank/DDBJ whole genome shotgun (WGS) entry which is preliminary data.</text>
</comment>
<evidence type="ECO:0000256" key="1">
    <source>
        <dbReference type="ARBA" id="ARBA00023015"/>
    </source>
</evidence>
<evidence type="ECO:0000256" key="2">
    <source>
        <dbReference type="ARBA" id="ARBA00023125"/>
    </source>
</evidence>
<dbReference type="PANTHER" id="PTHR30154:SF34">
    <property type="entry name" value="TRANSCRIPTIONAL REGULATOR AZLB"/>
    <property type="match status" value="1"/>
</dbReference>
<dbReference type="PANTHER" id="PTHR30154">
    <property type="entry name" value="LEUCINE-RESPONSIVE REGULATORY PROTEIN"/>
    <property type="match status" value="1"/>
</dbReference>
<proteinExistence type="predicted"/>